<reference evidence="1" key="1">
    <citation type="journal article" date="2019" name="Sci. Rep.">
        <title>Draft genome of Tanacetum cinerariifolium, the natural source of mosquito coil.</title>
        <authorList>
            <person name="Yamashiro T."/>
            <person name="Shiraishi A."/>
            <person name="Satake H."/>
            <person name="Nakayama K."/>
        </authorList>
    </citation>
    <scope>NUCLEOTIDE SEQUENCE</scope>
</reference>
<accession>A0A699X6K7</accession>
<comment type="caution">
    <text evidence="1">The sequence shown here is derived from an EMBL/GenBank/DDBJ whole genome shotgun (WGS) entry which is preliminary data.</text>
</comment>
<dbReference type="AlphaFoldDB" id="A0A699X6K7"/>
<evidence type="ECO:0000313" key="1">
    <source>
        <dbReference type="EMBL" id="GFD54110.1"/>
    </source>
</evidence>
<sequence length="57" mass="6796">SSKLELMLPYTSWAPLRSRKHRNRKRGLAHVVVTGWKQGDWIAQWIEEMPLIRIVQK</sequence>
<protein>
    <submittedName>
        <fullName evidence="1">Uncharacterized protein</fullName>
    </submittedName>
</protein>
<proteinExistence type="predicted"/>
<feature type="non-terminal residue" evidence="1">
    <location>
        <position position="1"/>
    </location>
</feature>
<gene>
    <name evidence="1" type="ORF">Tci_926079</name>
</gene>
<dbReference type="EMBL" id="BKCJ011802452">
    <property type="protein sequence ID" value="GFD54110.1"/>
    <property type="molecule type" value="Genomic_DNA"/>
</dbReference>
<name>A0A699X6K7_TANCI</name>
<organism evidence="1">
    <name type="scientific">Tanacetum cinerariifolium</name>
    <name type="common">Dalmatian daisy</name>
    <name type="synonym">Chrysanthemum cinerariifolium</name>
    <dbReference type="NCBI Taxonomy" id="118510"/>
    <lineage>
        <taxon>Eukaryota</taxon>
        <taxon>Viridiplantae</taxon>
        <taxon>Streptophyta</taxon>
        <taxon>Embryophyta</taxon>
        <taxon>Tracheophyta</taxon>
        <taxon>Spermatophyta</taxon>
        <taxon>Magnoliopsida</taxon>
        <taxon>eudicotyledons</taxon>
        <taxon>Gunneridae</taxon>
        <taxon>Pentapetalae</taxon>
        <taxon>asterids</taxon>
        <taxon>campanulids</taxon>
        <taxon>Asterales</taxon>
        <taxon>Asteraceae</taxon>
        <taxon>Asteroideae</taxon>
        <taxon>Anthemideae</taxon>
        <taxon>Anthemidinae</taxon>
        <taxon>Tanacetum</taxon>
    </lineage>
</organism>